<name>A0ABX8UVB0_9BURK</name>
<protein>
    <submittedName>
        <fullName evidence="2">Uncharacterized protein</fullName>
    </submittedName>
</protein>
<dbReference type="RefSeq" id="WP_219800598.1">
    <property type="nucleotide sequence ID" value="NZ_CP080096.1"/>
</dbReference>
<feature type="transmembrane region" description="Helical" evidence="1">
    <location>
        <begin position="104"/>
        <end position="121"/>
    </location>
</feature>
<feature type="transmembrane region" description="Helical" evidence="1">
    <location>
        <begin position="20"/>
        <end position="43"/>
    </location>
</feature>
<evidence type="ECO:0000256" key="1">
    <source>
        <dbReference type="SAM" id="Phobius"/>
    </source>
</evidence>
<keyword evidence="1" id="KW-0812">Transmembrane</keyword>
<feature type="transmembrane region" description="Helical" evidence="1">
    <location>
        <begin position="49"/>
        <end position="70"/>
    </location>
</feature>
<proteinExistence type="predicted"/>
<dbReference type="EMBL" id="CP080096">
    <property type="protein sequence ID" value="QYD71165.1"/>
    <property type="molecule type" value="Genomic_DNA"/>
</dbReference>
<feature type="transmembrane region" description="Helical" evidence="1">
    <location>
        <begin position="127"/>
        <end position="145"/>
    </location>
</feature>
<keyword evidence="3" id="KW-1185">Reference proteome</keyword>
<evidence type="ECO:0000313" key="2">
    <source>
        <dbReference type="EMBL" id="QYD71165.1"/>
    </source>
</evidence>
<sequence>MYTYETLESAINAYFHAQRFVGTIGSIVALLIFVAAVAMLWFGDAFMRGLSVMLMVIALAGGGSCATLAVRDTSGAGTMLHVRDSFSVKQEAARMERRINRYRYYHVGLAGVACVAVMMLLVTMAPIWQGVAVGMLVLAGLGLTFEHFDLQQSIVYLAALKPSRCV</sequence>
<keyword evidence="1" id="KW-0472">Membrane</keyword>
<dbReference type="Proteomes" id="UP000826462">
    <property type="component" value="Chromosome 2"/>
</dbReference>
<evidence type="ECO:0000313" key="3">
    <source>
        <dbReference type="Proteomes" id="UP000826462"/>
    </source>
</evidence>
<reference evidence="2 3" key="1">
    <citation type="submission" date="2021-07" db="EMBL/GenBank/DDBJ databases">
        <title>Paraburkholderia edwinii protects Aspergillus sp. from phenazines by acting as a toxin sponge.</title>
        <authorList>
            <person name="Dahlstrom K.M."/>
            <person name="Newman D.K."/>
        </authorList>
    </citation>
    <scope>NUCLEOTIDE SEQUENCE [LARGE SCALE GENOMIC DNA]</scope>
    <source>
        <strain evidence="2 3">Pe01</strain>
    </source>
</reference>
<organism evidence="2 3">
    <name type="scientific">Paraburkholderia edwinii</name>
    <dbReference type="NCBI Taxonomy" id="2861782"/>
    <lineage>
        <taxon>Bacteria</taxon>
        <taxon>Pseudomonadati</taxon>
        <taxon>Pseudomonadota</taxon>
        <taxon>Betaproteobacteria</taxon>
        <taxon>Burkholderiales</taxon>
        <taxon>Burkholderiaceae</taxon>
        <taxon>Paraburkholderia</taxon>
    </lineage>
</organism>
<gene>
    <name evidence="2" type="ORF">KZJ38_29390</name>
</gene>
<accession>A0ABX8UVB0</accession>
<keyword evidence="1" id="KW-1133">Transmembrane helix</keyword>